<keyword evidence="2" id="KW-1185">Reference proteome</keyword>
<feature type="non-terminal residue" evidence="1">
    <location>
        <position position="1"/>
    </location>
</feature>
<evidence type="ECO:0000313" key="1">
    <source>
        <dbReference type="EMBL" id="PSR77789.1"/>
    </source>
</evidence>
<comment type="caution">
    <text evidence="1">The sequence shown here is derived from an EMBL/GenBank/DDBJ whole genome shotgun (WGS) entry which is preliminary data.</text>
</comment>
<reference evidence="1 2" key="1">
    <citation type="submission" date="2018-02" db="EMBL/GenBank/DDBJ databases">
        <title>Genome sequence of the basidiomycete white-rot fungus Phlebia centrifuga.</title>
        <authorList>
            <person name="Granchi Z."/>
            <person name="Peng M."/>
            <person name="de Vries R.P."/>
            <person name="Hilden K."/>
            <person name="Makela M.R."/>
            <person name="Grigoriev I."/>
            <person name="Riley R."/>
        </authorList>
    </citation>
    <scope>NUCLEOTIDE SEQUENCE [LARGE SCALE GENOMIC DNA]</scope>
    <source>
        <strain evidence="1 2">FBCC195</strain>
    </source>
</reference>
<dbReference type="STRING" id="98765.A0A2R6NVU1"/>
<dbReference type="AlphaFoldDB" id="A0A2R6NVU1"/>
<accession>A0A2R6NVU1</accession>
<organism evidence="1 2">
    <name type="scientific">Hermanssonia centrifuga</name>
    <dbReference type="NCBI Taxonomy" id="98765"/>
    <lineage>
        <taxon>Eukaryota</taxon>
        <taxon>Fungi</taxon>
        <taxon>Dikarya</taxon>
        <taxon>Basidiomycota</taxon>
        <taxon>Agaricomycotina</taxon>
        <taxon>Agaricomycetes</taxon>
        <taxon>Polyporales</taxon>
        <taxon>Meruliaceae</taxon>
        <taxon>Hermanssonia</taxon>
    </lineage>
</organism>
<protein>
    <submittedName>
        <fullName evidence="1">Uncharacterized protein</fullName>
    </submittedName>
</protein>
<dbReference type="Proteomes" id="UP000186601">
    <property type="component" value="Unassembled WGS sequence"/>
</dbReference>
<dbReference type="EMBL" id="MLYV02000776">
    <property type="protein sequence ID" value="PSR77789.1"/>
    <property type="molecule type" value="Genomic_DNA"/>
</dbReference>
<evidence type="ECO:0000313" key="2">
    <source>
        <dbReference type="Proteomes" id="UP000186601"/>
    </source>
</evidence>
<dbReference type="OrthoDB" id="4743193at2759"/>
<sequence length="150" mass="17039">ISSEAIGKHKYARFMINHLLAVHYEYPEGLKKAVIYGGEGSNRTVVRIIKESILIQIFRDVHLTFEKNLVLSHLTTQHSAPDMTKTLTALLQHLAQERTHEKIPKRKSYYSIPNWMEIGQNALWSAAEVDEVEGAEEDITLEDVTVEIAA</sequence>
<name>A0A2R6NVU1_9APHY</name>
<gene>
    <name evidence="1" type="ORF">PHLCEN_2v7712</name>
</gene>
<proteinExistence type="predicted"/>